<organism evidence="1 2">
    <name type="scientific">Fragilariopsis cylindrus CCMP1102</name>
    <dbReference type="NCBI Taxonomy" id="635003"/>
    <lineage>
        <taxon>Eukaryota</taxon>
        <taxon>Sar</taxon>
        <taxon>Stramenopiles</taxon>
        <taxon>Ochrophyta</taxon>
        <taxon>Bacillariophyta</taxon>
        <taxon>Bacillariophyceae</taxon>
        <taxon>Bacillariophycidae</taxon>
        <taxon>Bacillariales</taxon>
        <taxon>Bacillariaceae</taxon>
        <taxon>Fragilariopsis</taxon>
    </lineage>
</organism>
<dbReference type="AlphaFoldDB" id="A0A1E7EL90"/>
<gene>
    <name evidence="1" type="ORF">FRACYDRAFT_254039</name>
</gene>
<accession>A0A1E7EL90</accession>
<proteinExistence type="predicted"/>
<evidence type="ECO:0000313" key="1">
    <source>
        <dbReference type="EMBL" id="OEU06681.1"/>
    </source>
</evidence>
<name>A0A1E7EL90_9STRA</name>
<dbReference type="InParanoid" id="A0A1E7EL90"/>
<dbReference type="Proteomes" id="UP000095751">
    <property type="component" value="Unassembled WGS sequence"/>
</dbReference>
<keyword evidence="2" id="KW-1185">Reference proteome</keyword>
<evidence type="ECO:0000313" key="2">
    <source>
        <dbReference type="Proteomes" id="UP000095751"/>
    </source>
</evidence>
<reference evidence="1 2" key="1">
    <citation type="submission" date="2016-09" db="EMBL/GenBank/DDBJ databases">
        <title>Extensive genetic diversity and differential bi-allelic expression allows diatom success in the polar Southern Ocean.</title>
        <authorList>
            <consortium name="DOE Joint Genome Institute"/>
            <person name="Mock T."/>
            <person name="Otillar R.P."/>
            <person name="Strauss J."/>
            <person name="Dupont C."/>
            <person name="Frickenhaus S."/>
            <person name="Maumus F."/>
            <person name="Mcmullan M."/>
            <person name="Sanges R."/>
            <person name="Schmutz J."/>
            <person name="Toseland A."/>
            <person name="Valas R."/>
            <person name="Veluchamy A."/>
            <person name="Ward B.J."/>
            <person name="Allen A."/>
            <person name="Barry K."/>
            <person name="Falciatore A."/>
            <person name="Ferrante M."/>
            <person name="Fortunato A.E."/>
            <person name="Gloeckner G."/>
            <person name="Gruber A."/>
            <person name="Hipkin R."/>
            <person name="Janech M."/>
            <person name="Kroth P."/>
            <person name="Leese F."/>
            <person name="Lindquist E."/>
            <person name="Lyon B.R."/>
            <person name="Martin J."/>
            <person name="Mayer C."/>
            <person name="Parker M."/>
            <person name="Quesneville H."/>
            <person name="Raymond J."/>
            <person name="Uhlig C."/>
            <person name="Valentin K.U."/>
            <person name="Worden A.Z."/>
            <person name="Armbrust E.V."/>
            <person name="Bowler C."/>
            <person name="Green B."/>
            <person name="Moulton V."/>
            <person name="Van Oosterhout C."/>
            <person name="Grigoriev I."/>
        </authorList>
    </citation>
    <scope>NUCLEOTIDE SEQUENCE [LARGE SCALE GENOMIC DNA]</scope>
    <source>
        <strain evidence="1 2">CCMP1102</strain>
    </source>
</reference>
<dbReference type="KEGG" id="fcy:FRACYDRAFT_254039"/>
<sequence length="114" mass="12971">MTMLMNGWMDVLLSLLKKRNATKVYKHDMICAATVDGWMDVMNGWMVLKYNNYTSAVQASSSSSSSSKGIASWLDKLGLIGYQIYINLRPIISVTLKRMSHTLLDTIIQRMLQY</sequence>
<dbReference type="EMBL" id="KV784404">
    <property type="protein sequence ID" value="OEU06681.1"/>
    <property type="molecule type" value="Genomic_DNA"/>
</dbReference>
<protein>
    <submittedName>
        <fullName evidence="1">Uncharacterized protein</fullName>
    </submittedName>
</protein>